<dbReference type="PROSITE" id="PS51257">
    <property type="entry name" value="PROKAR_LIPOPROTEIN"/>
    <property type="match status" value="1"/>
</dbReference>
<organism evidence="1 2">
    <name type="scientific">Leptospira ilyithenensis</name>
    <dbReference type="NCBI Taxonomy" id="2484901"/>
    <lineage>
        <taxon>Bacteria</taxon>
        <taxon>Pseudomonadati</taxon>
        <taxon>Spirochaetota</taxon>
        <taxon>Spirochaetia</taxon>
        <taxon>Leptospirales</taxon>
        <taxon>Leptospiraceae</taxon>
        <taxon>Leptospira</taxon>
    </lineage>
</organism>
<evidence type="ECO:0000313" key="1">
    <source>
        <dbReference type="EMBL" id="TGN13384.1"/>
    </source>
</evidence>
<accession>A0A4R9LRK8</accession>
<evidence type="ECO:0000313" key="2">
    <source>
        <dbReference type="Proteomes" id="UP000298264"/>
    </source>
</evidence>
<name>A0A4R9LRK8_9LEPT</name>
<dbReference type="AlphaFoldDB" id="A0A4R9LRK8"/>
<dbReference type="RefSeq" id="WP_135763108.1">
    <property type="nucleotide sequence ID" value="NZ_RQHV01000029.1"/>
</dbReference>
<sequence>MYIKIFTMLSLISTFSCSSLNRRTITAADLLGVNDPIKFDNSLFFLVWAAKPQPNYTKQEYLPKGETLDRYSRMILIENFNGKITPENAVASKVNELQQRKSFDPTVNFEIIKSESTSEYAIDFIIWSEKQNIVEWNIYRYRPTKSGIALFGLSLRAYDYDQKKFLSNLRFTRIKYIVEFSKSEFPIIN</sequence>
<keyword evidence="2" id="KW-1185">Reference proteome</keyword>
<gene>
    <name evidence="1" type="ORF">EHS11_03900</name>
</gene>
<dbReference type="EMBL" id="RQHV01000029">
    <property type="protein sequence ID" value="TGN13384.1"/>
    <property type="molecule type" value="Genomic_DNA"/>
</dbReference>
<dbReference type="OrthoDB" id="6057861at2"/>
<reference evidence="1" key="1">
    <citation type="journal article" date="2019" name="PLoS Negl. Trop. Dis.">
        <title>Revisiting the worldwide diversity of Leptospira species in the environment.</title>
        <authorList>
            <person name="Vincent A.T."/>
            <person name="Schiettekatte O."/>
            <person name="Bourhy P."/>
            <person name="Veyrier F.J."/>
            <person name="Picardeau M."/>
        </authorList>
    </citation>
    <scope>NUCLEOTIDE SEQUENCE [LARGE SCALE GENOMIC DNA]</scope>
    <source>
        <strain evidence="1">201400974</strain>
    </source>
</reference>
<proteinExistence type="predicted"/>
<protein>
    <recommendedName>
        <fullName evidence="3">Lipoprotein</fullName>
    </recommendedName>
</protein>
<comment type="caution">
    <text evidence="1">The sequence shown here is derived from an EMBL/GenBank/DDBJ whole genome shotgun (WGS) entry which is preliminary data.</text>
</comment>
<evidence type="ECO:0008006" key="3">
    <source>
        <dbReference type="Google" id="ProtNLM"/>
    </source>
</evidence>
<dbReference type="Proteomes" id="UP000298264">
    <property type="component" value="Unassembled WGS sequence"/>
</dbReference>